<organism evidence="2 3">
    <name type="scientific">Passalora fulva</name>
    <name type="common">Tomato leaf mold</name>
    <name type="synonym">Cladosporium fulvum</name>
    <dbReference type="NCBI Taxonomy" id="5499"/>
    <lineage>
        <taxon>Eukaryota</taxon>
        <taxon>Fungi</taxon>
        <taxon>Dikarya</taxon>
        <taxon>Ascomycota</taxon>
        <taxon>Pezizomycotina</taxon>
        <taxon>Dothideomycetes</taxon>
        <taxon>Dothideomycetidae</taxon>
        <taxon>Mycosphaerellales</taxon>
        <taxon>Mycosphaerellaceae</taxon>
        <taxon>Fulvia</taxon>
    </lineage>
</organism>
<accession>A0A9Q8PGT5</accession>
<feature type="compositionally biased region" description="Polar residues" evidence="1">
    <location>
        <begin position="111"/>
        <end position="126"/>
    </location>
</feature>
<feature type="region of interest" description="Disordered" evidence="1">
    <location>
        <begin position="77"/>
        <end position="248"/>
    </location>
</feature>
<evidence type="ECO:0000256" key="1">
    <source>
        <dbReference type="SAM" id="MobiDB-lite"/>
    </source>
</evidence>
<evidence type="ECO:0000313" key="2">
    <source>
        <dbReference type="EMBL" id="UJO22213.1"/>
    </source>
</evidence>
<proteinExistence type="predicted"/>
<dbReference type="EMBL" id="CP090171">
    <property type="protein sequence ID" value="UJO22213.1"/>
    <property type="molecule type" value="Genomic_DNA"/>
</dbReference>
<dbReference type="Proteomes" id="UP000756132">
    <property type="component" value="Chromosome 9"/>
</dbReference>
<keyword evidence="3" id="KW-1185">Reference proteome</keyword>
<sequence length="248" mass="24975">MVFQWAKDWVVDKVYNAANTTIQAGGSMAGNAVGGVGNLVENTGRGVSQSAQGIAGAIGGVGGYINNYGQSIIDATAPSGSTGSAEKKTAVKRSPAVSKPVNKAPTAVPKSVSTAKSKPKAITSSPTPAPRAMPSKPPLSGPQRNLPAKKPTQAFPQKAAGSGLNKIAAGKGDRTADGKIRISPASRPQPVKAAGLSNGPVKTAGPKTSVNNGGPRPLPKIFAGKNDRTPDGKIKMSAASRPRPVKAT</sequence>
<dbReference type="OMA" id="FQWAKDW"/>
<protein>
    <submittedName>
        <fullName evidence="2">Uncharacterized protein</fullName>
    </submittedName>
</protein>
<gene>
    <name evidence="2" type="ORF">CLAFUR5_09071</name>
</gene>
<dbReference type="GeneID" id="71988949"/>
<dbReference type="OrthoDB" id="3649215at2759"/>
<feature type="compositionally biased region" description="Basic and acidic residues" evidence="1">
    <location>
        <begin position="171"/>
        <end position="180"/>
    </location>
</feature>
<feature type="compositionally biased region" description="Basic and acidic residues" evidence="1">
    <location>
        <begin position="225"/>
        <end position="234"/>
    </location>
</feature>
<feature type="compositionally biased region" description="Pro residues" evidence="1">
    <location>
        <begin position="127"/>
        <end position="140"/>
    </location>
</feature>
<dbReference type="KEGG" id="ffu:CLAFUR5_09071"/>
<dbReference type="RefSeq" id="XP_047766579.1">
    <property type="nucleotide sequence ID" value="XM_047908219.1"/>
</dbReference>
<reference evidence="2" key="1">
    <citation type="submission" date="2021-12" db="EMBL/GenBank/DDBJ databases">
        <authorList>
            <person name="Zaccaron A."/>
            <person name="Stergiopoulos I."/>
        </authorList>
    </citation>
    <scope>NUCLEOTIDE SEQUENCE</scope>
    <source>
        <strain evidence="2">Race5_Kim</strain>
    </source>
</reference>
<name>A0A9Q8PGT5_PASFU</name>
<dbReference type="AlphaFoldDB" id="A0A9Q8PGT5"/>
<evidence type="ECO:0000313" key="3">
    <source>
        <dbReference type="Proteomes" id="UP000756132"/>
    </source>
</evidence>
<reference evidence="2" key="2">
    <citation type="journal article" date="2022" name="Microb. Genom.">
        <title>A chromosome-scale genome assembly of the tomato pathogen Cladosporium fulvum reveals a compartmentalized genome architecture and the presence of a dispensable chromosome.</title>
        <authorList>
            <person name="Zaccaron A.Z."/>
            <person name="Chen L.H."/>
            <person name="Samaras A."/>
            <person name="Stergiopoulos I."/>
        </authorList>
    </citation>
    <scope>NUCLEOTIDE SEQUENCE</scope>
    <source>
        <strain evidence="2">Race5_Kim</strain>
    </source>
</reference>